<keyword evidence="3" id="KW-0732">Signal</keyword>
<dbReference type="GO" id="GO:0009279">
    <property type="term" value="C:cell outer membrane"/>
    <property type="evidence" value="ECO:0007669"/>
    <property type="project" value="UniProtKB-SubCell"/>
</dbReference>
<proteinExistence type="inferred from homology"/>
<sequence>MKPQARSQLSFAGTAIAPNLRALALVLAGTAALGGCARVQDLGREPQMTTVGTGLAVQRAPLPGNFKTWNGHAYHSLWGQTGQTLFQDPRASHVGDIVTVIISIDDQAKFDNKSERRRNSSADLGLSLGISTPSHSADLSGDGAVTSNSRTKGEGKIDRSEKLRLSVAGVVTEVLQNGNLMISGSQEVRVNFELRVLNIAGIVRPRDISRNNTIAYEKIAEARISYGGRGRMSEVQQPALGHQIYDLLTPF</sequence>
<comment type="function">
    <text evidence="1 7">Assembles around the rod to form the L-ring and probably protects the motor/basal body from shearing forces during rotation.</text>
</comment>
<evidence type="ECO:0000256" key="2">
    <source>
        <dbReference type="ARBA" id="ARBA00006929"/>
    </source>
</evidence>
<evidence type="ECO:0000313" key="10">
    <source>
        <dbReference type="Proteomes" id="UP000537592"/>
    </source>
</evidence>
<comment type="subunit">
    <text evidence="7">The basal body constitutes a major portion of the flagellar organelle and consists of four rings (L,P,S, and M) mounted on a central rod.</text>
</comment>
<keyword evidence="10" id="KW-1185">Reference proteome</keyword>
<dbReference type="GO" id="GO:0009427">
    <property type="term" value="C:bacterial-type flagellum basal body, distal rod, L ring"/>
    <property type="evidence" value="ECO:0007669"/>
    <property type="project" value="InterPro"/>
</dbReference>
<dbReference type="PANTHER" id="PTHR34933">
    <property type="entry name" value="FLAGELLAR L-RING PROTEIN"/>
    <property type="match status" value="1"/>
</dbReference>
<keyword evidence="6 7" id="KW-0998">Cell outer membrane</keyword>
<dbReference type="NCBIfam" id="NF001305">
    <property type="entry name" value="PRK00249.1-5"/>
    <property type="match status" value="1"/>
</dbReference>
<evidence type="ECO:0000256" key="8">
    <source>
        <dbReference type="SAM" id="MobiDB-lite"/>
    </source>
</evidence>
<reference evidence="9 10" key="1">
    <citation type="submission" date="2020-08" db="EMBL/GenBank/DDBJ databases">
        <title>Genomic Encyclopedia of Type Strains, Phase IV (KMG-IV): sequencing the most valuable type-strain genomes for metagenomic binning, comparative biology and taxonomic classification.</title>
        <authorList>
            <person name="Goeker M."/>
        </authorList>
    </citation>
    <scope>NUCLEOTIDE SEQUENCE [LARGE SCALE GENOMIC DNA]</scope>
    <source>
        <strain evidence="9 10">DSM 28760</strain>
    </source>
</reference>
<organism evidence="9 10">
    <name type="scientific">Pseudochelatococcus contaminans</name>
    <dbReference type="NCBI Taxonomy" id="1538103"/>
    <lineage>
        <taxon>Bacteria</taxon>
        <taxon>Pseudomonadati</taxon>
        <taxon>Pseudomonadota</taxon>
        <taxon>Alphaproteobacteria</taxon>
        <taxon>Hyphomicrobiales</taxon>
        <taxon>Chelatococcaceae</taxon>
        <taxon>Pseudochelatococcus</taxon>
    </lineage>
</organism>
<comment type="caution">
    <text evidence="9">The sequence shown here is derived from an EMBL/GenBank/DDBJ whole genome shotgun (WGS) entry which is preliminary data.</text>
</comment>
<dbReference type="Proteomes" id="UP000537592">
    <property type="component" value="Unassembled WGS sequence"/>
</dbReference>
<accession>A0A7W5Z196</accession>
<dbReference type="EMBL" id="JACICC010000001">
    <property type="protein sequence ID" value="MBB3808029.1"/>
    <property type="molecule type" value="Genomic_DNA"/>
</dbReference>
<dbReference type="PRINTS" id="PR01008">
    <property type="entry name" value="FLGLRINGFLGH"/>
</dbReference>
<gene>
    <name evidence="7" type="primary">flgH</name>
    <name evidence="9" type="ORF">FHS81_000083</name>
</gene>
<dbReference type="PANTHER" id="PTHR34933:SF1">
    <property type="entry name" value="FLAGELLAR L-RING PROTEIN"/>
    <property type="match status" value="1"/>
</dbReference>
<evidence type="ECO:0000256" key="7">
    <source>
        <dbReference type="HAMAP-Rule" id="MF_00415"/>
    </source>
</evidence>
<keyword evidence="9" id="KW-0282">Flagellum</keyword>
<dbReference type="GO" id="GO:0003774">
    <property type="term" value="F:cytoskeletal motor activity"/>
    <property type="evidence" value="ECO:0007669"/>
    <property type="project" value="InterPro"/>
</dbReference>
<evidence type="ECO:0000256" key="5">
    <source>
        <dbReference type="ARBA" id="ARBA00023143"/>
    </source>
</evidence>
<name>A0A7W5Z196_9HYPH</name>
<dbReference type="RefSeq" id="WP_183750081.1">
    <property type="nucleotide sequence ID" value="NZ_JACICC010000001.1"/>
</dbReference>
<evidence type="ECO:0000313" key="9">
    <source>
        <dbReference type="EMBL" id="MBB3808029.1"/>
    </source>
</evidence>
<keyword evidence="9" id="KW-0966">Cell projection</keyword>
<dbReference type="InterPro" id="IPR000527">
    <property type="entry name" value="Flag_Lring"/>
</dbReference>
<protein>
    <recommendedName>
        <fullName evidence="7">Flagellar L-ring protein</fullName>
    </recommendedName>
    <alternativeName>
        <fullName evidence="7">Basal body L-ring protein</fullName>
    </alternativeName>
</protein>
<dbReference type="HAMAP" id="MF_00415">
    <property type="entry name" value="FlgH"/>
    <property type="match status" value="1"/>
</dbReference>
<keyword evidence="4 7" id="KW-0472">Membrane</keyword>
<dbReference type="AlphaFoldDB" id="A0A7W5Z196"/>
<evidence type="ECO:0000256" key="4">
    <source>
        <dbReference type="ARBA" id="ARBA00023136"/>
    </source>
</evidence>
<comment type="subcellular location">
    <subcellularLocation>
        <location evidence="7">Cell outer membrane</location>
    </subcellularLocation>
    <subcellularLocation>
        <location evidence="7">Bacterial flagellum basal body</location>
    </subcellularLocation>
</comment>
<evidence type="ECO:0000256" key="3">
    <source>
        <dbReference type="ARBA" id="ARBA00022729"/>
    </source>
</evidence>
<dbReference type="GO" id="GO:0071973">
    <property type="term" value="P:bacterial-type flagellum-dependent cell motility"/>
    <property type="evidence" value="ECO:0007669"/>
    <property type="project" value="InterPro"/>
</dbReference>
<comment type="similarity">
    <text evidence="2 7">Belongs to the FlgH family.</text>
</comment>
<keyword evidence="5 7" id="KW-0975">Bacterial flagellum</keyword>
<keyword evidence="9" id="KW-0969">Cilium</keyword>
<evidence type="ECO:0000256" key="6">
    <source>
        <dbReference type="ARBA" id="ARBA00023237"/>
    </source>
</evidence>
<evidence type="ECO:0000256" key="1">
    <source>
        <dbReference type="ARBA" id="ARBA00002591"/>
    </source>
</evidence>
<dbReference type="Pfam" id="PF02107">
    <property type="entry name" value="FlgH"/>
    <property type="match status" value="1"/>
</dbReference>
<feature type="region of interest" description="Disordered" evidence="8">
    <location>
        <begin position="135"/>
        <end position="157"/>
    </location>
</feature>